<feature type="transmembrane region" description="Helical" evidence="1">
    <location>
        <begin position="98"/>
        <end position="117"/>
    </location>
</feature>
<feature type="transmembrane region" description="Helical" evidence="1">
    <location>
        <begin position="67"/>
        <end position="91"/>
    </location>
</feature>
<sequence length="320" mass="37901">MSIYMKILLNYLQLITPISAFKLNWSSEVLALFEFQSNTDYIQPQIYSVQCLLQKYSSQQSTYFETLFITALIPFVLIILLIIFWMILKLVKSSFPTFWDDFISTCIILLFLLHSSIVKKMFASMNCTEINNGEYWLEEDLDIKCWNYEHYFYVMTISLPTIIIWGIILPTVCLIALIRDKENLKSINIRVRYGFIFNGYKESKFYWEFIILYSKIVLICCSIFYQRISLKLQAVSATILYTIYFRLQYSNNPYSENDLNRTELRSKFACLFTIYCGLFYLMGSLNEGVSYFLFSLIALINLYFLCFMCFCIAKTIFNKK</sequence>
<protein>
    <recommendedName>
        <fullName evidence="5">Odorant receptor</fullName>
    </recommendedName>
</protein>
<accession>A0AAU9IFQ8</accession>
<evidence type="ECO:0000256" key="1">
    <source>
        <dbReference type="SAM" id="Phobius"/>
    </source>
</evidence>
<keyword evidence="1" id="KW-0472">Membrane</keyword>
<organism evidence="3 4">
    <name type="scientific">Blepharisma stoltei</name>
    <dbReference type="NCBI Taxonomy" id="1481888"/>
    <lineage>
        <taxon>Eukaryota</taxon>
        <taxon>Sar</taxon>
        <taxon>Alveolata</taxon>
        <taxon>Ciliophora</taxon>
        <taxon>Postciliodesmatophora</taxon>
        <taxon>Heterotrichea</taxon>
        <taxon>Heterotrichida</taxon>
        <taxon>Blepharismidae</taxon>
        <taxon>Blepharisma</taxon>
    </lineage>
</organism>
<feature type="transmembrane region" description="Helical" evidence="1">
    <location>
        <begin position="205"/>
        <end position="225"/>
    </location>
</feature>
<gene>
    <name evidence="3" type="ORF">BSTOLATCC_MIC7204</name>
</gene>
<dbReference type="EMBL" id="CAJZBQ010000008">
    <property type="protein sequence ID" value="CAG9312680.1"/>
    <property type="molecule type" value="Genomic_DNA"/>
</dbReference>
<keyword evidence="1" id="KW-0812">Transmembrane</keyword>
<dbReference type="AlphaFoldDB" id="A0AAU9IFQ8"/>
<feature type="chain" id="PRO_5043504916" description="Odorant receptor" evidence="2">
    <location>
        <begin position="21"/>
        <end position="320"/>
    </location>
</feature>
<feature type="transmembrane region" description="Helical" evidence="1">
    <location>
        <begin position="151"/>
        <end position="178"/>
    </location>
</feature>
<evidence type="ECO:0000313" key="4">
    <source>
        <dbReference type="Proteomes" id="UP001162131"/>
    </source>
</evidence>
<proteinExistence type="predicted"/>
<dbReference type="Proteomes" id="UP001162131">
    <property type="component" value="Unassembled WGS sequence"/>
</dbReference>
<reference evidence="3" key="1">
    <citation type="submission" date="2021-09" db="EMBL/GenBank/DDBJ databases">
        <authorList>
            <consortium name="AG Swart"/>
            <person name="Singh M."/>
            <person name="Singh A."/>
            <person name="Seah K."/>
            <person name="Emmerich C."/>
        </authorList>
    </citation>
    <scope>NUCLEOTIDE SEQUENCE</scope>
    <source>
        <strain evidence="3">ATCC30299</strain>
    </source>
</reference>
<feature type="transmembrane region" description="Helical" evidence="1">
    <location>
        <begin position="268"/>
        <end position="285"/>
    </location>
</feature>
<keyword evidence="2" id="KW-0732">Signal</keyword>
<keyword evidence="1" id="KW-1133">Transmembrane helix</keyword>
<feature type="signal peptide" evidence="2">
    <location>
        <begin position="1"/>
        <end position="20"/>
    </location>
</feature>
<evidence type="ECO:0000256" key="2">
    <source>
        <dbReference type="SAM" id="SignalP"/>
    </source>
</evidence>
<comment type="caution">
    <text evidence="3">The sequence shown here is derived from an EMBL/GenBank/DDBJ whole genome shotgun (WGS) entry which is preliminary data.</text>
</comment>
<evidence type="ECO:0008006" key="5">
    <source>
        <dbReference type="Google" id="ProtNLM"/>
    </source>
</evidence>
<dbReference type="PANTHER" id="PTHR11319:SF35">
    <property type="entry name" value="OUTER MEMBRANE PROTEIN PMPC-RELATED"/>
    <property type="match status" value="1"/>
</dbReference>
<keyword evidence="4" id="KW-1185">Reference proteome</keyword>
<evidence type="ECO:0000313" key="3">
    <source>
        <dbReference type="EMBL" id="CAG9312680.1"/>
    </source>
</evidence>
<name>A0AAU9IFQ8_9CILI</name>
<feature type="transmembrane region" description="Helical" evidence="1">
    <location>
        <begin position="291"/>
        <end position="313"/>
    </location>
</feature>
<dbReference type="PANTHER" id="PTHR11319">
    <property type="entry name" value="G PROTEIN-COUPLED RECEPTOR-RELATED"/>
    <property type="match status" value="1"/>
</dbReference>